<feature type="domain" description="C2H2-type" evidence="3">
    <location>
        <begin position="252"/>
        <end position="276"/>
    </location>
</feature>
<dbReference type="Proteomes" id="UP000799757">
    <property type="component" value="Unassembled WGS sequence"/>
</dbReference>
<keyword evidence="1" id="KW-0479">Metal-binding</keyword>
<feature type="region of interest" description="Disordered" evidence="2">
    <location>
        <begin position="181"/>
        <end position="225"/>
    </location>
</feature>
<dbReference type="PROSITE" id="PS00028">
    <property type="entry name" value="ZINC_FINGER_C2H2_1"/>
    <property type="match status" value="2"/>
</dbReference>
<evidence type="ECO:0000259" key="3">
    <source>
        <dbReference type="PROSITE" id="PS50157"/>
    </source>
</evidence>
<keyword evidence="1" id="KW-0862">Zinc</keyword>
<keyword evidence="1" id="KW-0863">Zinc-finger</keyword>
<dbReference type="OrthoDB" id="2687452at2759"/>
<feature type="domain" description="C2H2-type" evidence="3">
    <location>
        <begin position="224"/>
        <end position="252"/>
    </location>
</feature>
<proteinExistence type="predicted"/>
<dbReference type="GO" id="GO:0008270">
    <property type="term" value="F:zinc ion binding"/>
    <property type="evidence" value="ECO:0007669"/>
    <property type="project" value="UniProtKB-KW"/>
</dbReference>
<sequence length="280" mass="31269">MSTSWEIETENIELVPLRAAANDDSRYLPILGPATLAPHGPSVVSEHASWTNSPYHRTLQHVDGIIPQIQPLASNFNRRQNYGYNNPLPNTPALDFTPELLNFSTINDFNPSYSLQPTSYNPVAMGDTGAGFEETNSFPLAGYHDLGMDFNNDQNNTGFAWPVSMQPGPPASLQLPYQAPLAPSPTGPMMLQPNPPASRPLPRQTPRASLSARKPINTPDQGHLRCPKGCRQTFRRAGDYRRHMKKHEAPEFKCVDFDCDKAFYRLDKLRDHVKVHGIKL</sequence>
<dbReference type="InterPro" id="IPR013087">
    <property type="entry name" value="Znf_C2H2_type"/>
</dbReference>
<name>A0A6A6XXE3_9PLEO</name>
<reference evidence="4" key="1">
    <citation type="journal article" date="2020" name="Stud. Mycol.">
        <title>101 Dothideomycetes genomes: a test case for predicting lifestyles and emergence of pathogens.</title>
        <authorList>
            <person name="Haridas S."/>
            <person name="Albert R."/>
            <person name="Binder M."/>
            <person name="Bloem J."/>
            <person name="Labutti K."/>
            <person name="Salamov A."/>
            <person name="Andreopoulos B."/>
            <person name="Baker S."/>
            <person name="Barry K."/>
            <person name="Bills G."/>
            <person name="Bluhm B."/>
            <person name="Cannon C."/>
            <person name="Castanera R."/>
            <person name="Culley D."/>
            <person name="Daum C."/>
            <person name="Ezra D."/>
            <person name="Gonzalez J."/>
            <person name="Henrissat B."/>
            <person name="Kuo A."/>
            <person name="Liang C."/>
            <person name="Lipzen A."/>
            <person name="Lutzoni F."/>
            <person name="Magnuson J."/>
            <person name="Mondo S."/>
            <person name="Nolan M."/>
            <person name="Ohm R."/>
            <person name="Pangilinan J."/>
            <person name="Park H.-J."/>
            <person name="Ramirez L."/>
            <person name="Alfaro M."/>
            <person name="Sun H."/>
            <person name="Tritt A."/>
            <person name="Yoshinaga Y."/>
            <person name="Zwiers L.-H."/>
            <person name="Turgeon B."/>
            <person name="Goodwin S."/>
            <person name="Spatafora J."/>
            <person name="Crous P."/>
            <person name="Grigoriev I."/>
        </authorList>
    </citation>
    <scope>NUCLEOTIDE SEQUENCE</scope>
    <source>
        <strain evidence="4">CBS 109.77</strain>
    </source>
</reference>
<keyword evidence="5" id="KW-1185">Reference proteome</keyword>
<protein>
    <recommendedName>
        <fullName evidence="3">C2H2-type domain-containing protein</fullName>
    </recommendedName>
</protein>
<dbReference type="AlphaFoldDB" id="A0A6A6XXE3"/>
<dbReference type="PROSITE" id="PS50157">
    <property type="entry name" value="ZINC_FINGER_C2H2_2"/>
    <property type="match status" value="2"/>
</dbReference>
<dbReference type="EMBL" id="MU001740">
    <property type="protein sequence ID" value="KAF2800938.1"/>
    <property type="molecule type" value="Genomic_DNA"/>
</dbReference>
<dbReference type="SMART" id="SM00355">
    <property type="entry name" value="ZnF_C2H2"/>
    <property type="match status" value="2"/>
</dbReference>
<evidence type="ECO:0000256" key="1">
    <source>
        <dbReference type="PROSITE-ProRule" id="PRU00042"/>
    </source>
</evidence>
<evidence type="ECO:0000256" key="2">
    <source>
        <dbReference type="SAM" id="MobiDB-lite"/>
    </source>
</evidence>
<accession>A0A6A6XXE3</accession>
<evidence type="ECO:0000313" key="4">
    <source>
        <dbReference type="EMBL" id="KAF2800938.1"/>
    </source>
</evidence>
<evidence type="ECO:0000313" key="5">
    <source>
        <dbReference type="Proteomes" id="UP000799757"/>
    </source>
</evidence>
<dbReference type="Pfam" id="PF00096">
    <property type="entry name" value="zf-C2H2"/>
    <property type="match status" value="2"/>
</dbReference>
<organism evidence="4 5">
    <name type="scientific">Melanomma pulvis-pyrius CBS 109.77</name>
    <dbReference type="NCBI Taxonomy" id="1314802"/>
    <lineage>
        <taxon>Eukaryota</taxon>
        <taxon>Fungi</taxon>
        <taxon>Dikarya</taxon>
        <taxon>Ascomycota</taxon>
        <taxon>Pezizomycotina</taxon>
        <taxon>Dothideomycetes</taxon>
        <taxon>Pleosporomycetidae</taxon>
        <taxon>Pleosporales</taxon>
        <taxon>Melanommataceae</taxon>
        <taxon>Melanomma</taxon>
    </lineage>
</organism>
<gene>
    <name evidence="4" type="ORF">K505DRAFT_331204</name>
</gene>
<dbReference type="Gene3D" id="3.30.160.60">
    <property type="entry name" value="Classic Zinc Finger"/>
    <property type="match status" value="1"/>
</dbReference>